<dbReference type="GO" id="GO:0003677">
    <property type="term" value="F:DNA binding"/>
    <property type="evidence" value="ECO:0007669"/>
    <property type="project" value="UniProtKB-KW"/>
</dbReference>
<evidence type="ECO:0000259" key="2">
    <source>
        <dbReference type="Pfam" id="PF13556"/>
    </source>
</evidence>
<keyword evidence="5" id="KW-0238">DNA-binding</keyword>
<dbReference type="Pfam" id="PF14361">
    <property type="entry name" value="RsbRD_N"/>
    <property type="match status" value="1"/>
</dbReference>
<dbReference type="InterPro" id="IPR042070">
    <property type="entry name" value="PucR_C-HTH_sf"/>
</dbReference>
<dbReference type="InterPro" id="IPR025736">
    <property type="entry name" value="PucR_C-HTH_dom"/>
</dbReference>
<protein>
    <submittedName>
        <fullName evidence="5">DNA-binding transcriptional regulator, PucR family</fullName>
    </submittedName>
</protein>
<dbReference type="EMBL" id="FNTL01000004">
    <property type="protein sequence ID" value="SED83557.1"/>
    <property type="molecule type" value="Genomic_DNA"/>
</dbReference>
<organism evidence="5 6">
    <name type="scientific">Rhodococcus jostii</name>
    <dbReference type="NCBI Taxonomy" id="132919"/>
    <lineage>
        <taxon>Bacteria</taxon>
        <taxon>Bacillati</taxon>
        <taxon>Actinomycetota</taxon>
        <taxon>Actinomycetes</taxon>
        <taxon>Mycobacteriales</taxon>
        <taxon>Nocardiaceae</taxon>
        <taxon>Rhodococcus</taxon>
    </lineage>
</organism>
<dbReference type="Pfam" id="PF17853">
    <property type="entry name" value="GGDEF_2"/>
    <property type="match status" value="1"/>
</dbReference>
<dbReference type="PANTHER" id="PTHR33744">
    <property type="entry name" value="CARBOHYDRATE DIACID REGULATOR"/>
    <property type="match status" value="1"/>
</dbReference>
<comment type="similarity">
    <text evidence="1">Belongs to the CdaR family.</text>
</comment>
<dbReference type="Proteomes" id="UP000183407">
    <property type="component" value="Unassembled WGS sequence"/>
</dbReference>
<name>A0A1H5DXC6_RHOJO</name>
<dbReference type="InterPro" id="IPR025751">
    <property type="entry name" value="RsbRD_N_dom"/>
</dbReference>
<sequence length="446" mass="48054">MRDSSLVGEISGERVPAVPTPSIVLTMASHDERVALLVGRIAASLNQRLVPLTGDITEVLYAEIPDLRADRQLFDLLGASVESNLDTIFHTLQHDIDPEILDAPAAAMEYARRLAQHGVPVNALVRAYRLGQTNLLGLVFDELGGAAVPSELGVPVLQRIITVMSVYIDRVSQQVVEVYERERERWLAHQSGVRAVRVQEILAGNDDPDAGAALNYVLLQRHLAAIIWVSDSDAGDMLARIEAAAHDVAGFIGGVTDPLFVAADRVTGWVWIPLGARKAARRGYSELGDFLTGRYPGLAMSVGGVAHGPSGFRHSHGGAQRARTLALAAGRNAPVVTAYDEPGVSTLSLLIDDLAGTRAWVRTVLRGLAADSDNAARLRDTVQVYLANNLSNVTAAKELGLHYNSVKYRVKRAAEERGEDFTRDRLAVELALLACQWLGPAVLTPG</sequence>
<evidence type="ECO:0000259" key="3">
    <source>
        <dbReference type="Pfam" id="PF14361"/>
    </source>
</evidence>
<evidence type="ECO:0000313" key="5">
    <source>
        <dbReference type="EMBL" id="SED83557.1"/>
    </source>
</evidence>
<dbReference type="Gene3D" id="1.10.10.2840">
    <property type="entry name" value="PucR C-terminal helix-turn-helix domain"/>
    <property type="match status" value="1"/>
</dbReference>
<dbReference type="AlphaFoldDB" id="A0A1H5DXC6"/>
<feature type="domain" description="RsbT co-antagonist protein RsbRD N-terminal" evidence="3">
    <location>
        <begin position="52"/>
        <end position="192"/>
    </location>
</feature>
<proteinExistence type="inferred from homology"/>
<accession>A0A1H5DXC6</accession>
<evidence type="ECO:0000313" key="6">
    <source>
        <dbReference type="Proteomes" id="UP000183407"/>
    </source>
</evidence>
<reference evidence="6" key="1">
    <citation type="submission" date="2016-10" db="EMBL/GenBank/DDBJ databases">
        <authorList>
            <person name="Varghese N."/>
        </authorList>
    </citation>
    <scope>NUCLEOTIDE SEQUENCE [LARGE SCALE GENOMIC DNA]</scope>
    <source>
        <strain evidence="6">DSM 44719</strain>
    </source>
</reference>
<dbReference type="Pfam" id="PF13556">
    <property type="entry name" value="HTH_30"/>
    <property type="match status" value="1"/>
</dbReference>
<feature type="domain" description="CdaR GGDEF-like" evidence="4">
    <location>
        <begin position="209"/>
        <end position="323"/>
    </location>
</feature>
<evidence type="ECO:0000256" key="1">
    <source>
        <dbReference type="ARBA" id="ARBA00006754"/>
    </source>
</evidence>
<evidence type="ECO:0000259" key="4">
    <source>
        <dbReference type="Pfam" id="PF17853"/>
    </source>
</evidence>
<dbReference type="PANTHER" id="PTHR33744:SF1">
    <property type="entry name" value="DNA-BINDING TRANSCRIPTIONAL ACTIVATOR ADER"/>
    <property type="match status" value="1"/>
</dbReference>
<gene>
    <name evidence="5" type="ORF">SAMN04490220_5724</name>
</gene>
<dbReference type="InterPro" id="IPR041522">
    <property type="entry name" value="CdaR_GGDEF"/>
</dbReference>
<feature type="domain" description="PucR C-terminal helix-turn-helix" evidence="2">
    <location>
        <begin position="378"/>
        <end position="434"/>
    </location>
</feature>
<dbReference type="InterPro" id="IPR051448">
    <property type="entry name" value="CdaR-like_regulators"/>
</dbReference>